<dbReference type="STRING" id="1316936.K678_15154"/>
<organism evidence="1 2">
    <name type="scientific">Magnetospirillum fulvum MGU-K5</name>
    <dbReference type="NCBI Taxonomy" id="1316936"/>
    <lineage>
        <taxon>Bacteria</taxon>
        <taxon>Pseudomonadati</taxon>
        <taxon>Pseudomonadota</taxon>
        <taxon>Alphaproteobacteria</taxon>
        <taxon>Rhodospirillales</taxon>
        <taxon>Rhodospirillaceae</taxon>
        <taxon>Magnetospirillum</taxon>
    </lineage>
</organism>
<name>S9S7L4_MAGFU</name>
<evidence type="ECO:0000313" key="1">
    <source>
        <dbReference type="EMBL" id="EPY00604.1"/>
    </source>
</evidence>
<dbReference type="RefSeq" id="WP_021133318.1">
    <property type="nucleotide sequence ID" value="NZ_AQPH01000079.1"/>
</dbReference>
<protein>
    <submittedName>
        <fullName evidence="1">Uncharacterized protein</fullName>
    </submittedName>
</protein>
<dbReference type="EMBL" id="AQPH01000079">
    <property type="protein sequence ID" value="EPY00604.1"/>
    <property type="molecule type" value="Genomic_DNA"/>
</dbReference>
<reference evidence="1 2" key="1">
    <citation type="submission" date="2013-04" db="EMBL/GenBank/DDBJ databases">
        <authorList>
            <person name="Kuznetsov B."/>
            <person name="Ivanovsky R."/>
        </authorList>
    </citation>
    <scope>NUCLEOTIDE SEQUENCE [LARGE SCALE GENOMIC DNA]</scope>
    <source>
        <strain evidence="1 2">MGU-K5</strain>
    </source>
</reference>
<dbReference type="OrthoDB" id="7352930at2"/>
<dbReference type="AlphaFoldDB" id="S9S7L4"/>
<gene>
    <name evidence="1" type="ORF">K678_15154</name>
</gene>
<sequence length="91" mass="9443">MTDTLPVSVEVLGIERVNRGALAALAVVEIVFDGVPVRLQGVQLRRKPGGGLTVEAPCFRAGDGRWLPAVVLPPEIGQAIADAAGNAEGWS</sequence>
<accession>S9S7L4</accession>
<comment type="caution">
    <text evidence="1">The sequence shown here is derived from an EMBL/GenBank/DDBJ whole genome shotgun (WGS) entry which is preliminary data.</text>
</comment>
<dbReference type="eggNOG" id="COG2088">
    <property type="taxonomic scope" value="Bacteria"/>
</dbReference>
<proteinExistence type="predicted"/>
<dbReference type="Proteomes" id="UP000015350">
    <property type="component" value="Unassembled WGS sequence"/>
</dbReference>
<evidence type="ECO:0000313" key="2">
    <source>
        <dbReference type="Proteomes" id="UP000015350"/>
    </source>
</evidence>